<gene>
    <name evidence="2" type="ORF">UFOVP496_51</name>
</gene>
<evidence type="ECO:0000313" key="2">
    <source>
        <dbReference type="EMBL" id="CAB4146870.1"/>
    </source>
</evidence>
<reference evidence="2" key="1">
    <citation type="submission" date="2020-04" db="EMBL/GenBank/DDBJ databases">
        <authorList>
            <person name="Chiriac C."/>
            <person name="Salcher M."/>
            <person name="Ghai R."/>
            <person name="Kavagutti S V."/>
        </authorList>
    </citation>
    <scope>NUCLEOTIDE SEQUENCE</scope>
</reference>
<protein>
    <submittedName>
        <fullName evidence="2">Uncharacterized protein</fullName>
    </submittedName>
</protein>
<proteinExistence type="predicted"/>
<name>A0A6J5MP75_9CAUD</name>
<sequence length="123" mass="14220">MTNDTPIITQLRETINRAENMVPFMRQDMIQLLEGAKFEIETLAANLKQMQNERDEARRVLKSIVEEFVQHAQTMNPFYPATPMHECEFSWNPECGKCNACEAWGDYVLICHPLGDTEEEEAP</sequence>
<organism evidence="2">
    <name type="scientific">uncultured Caudovirales phage</name>
    <dbReference type="NCBI Taxonomy" id="2100421"/>
    <lineage>
        <taxon>Viruses</taxon>
        <taxon>Duplodnaviria</taxon>
        <taxon>Heunggongvirae</taxon>
        <taxon>Uroviricota</taxon>
        <taxon>Caudoviricetes</taxon>
        <taxon>Peduoviridae</taxon>
        <taxon>Maltschvirus</taxon>
        <taxon>Maltschvirus maltsch</taxon>
    </lineage>
</organism>
<accession>A0A6J5MP75</accession>
<keyword evidence="1" id="KW-0175">Coiled coil</keyword>
<evidence type="ECO:0000256" key="1">
    <source>
        <dbReference type="SAM" id="Coils"/>
    </source>
</evidence>
<feature type="coiled-coil region" evidence="1">
    <location>
        <begin position="33"/>
        <end position="67"/>
    </location>
</feature>
<dbReference type="EMBL" id="LR796472">
    <property type="protein sequence ID" value="CAB4146870.1"/>
    <property type="molecule type" value="Genomic_DNA"/>
</dbReference>